<evidence type="ECO:0000256" key="1">
    <source>
        <dbReference type="SAM" id="Phobius"/>
    </source>
</evidence>
<feature type="transmembrane region" description="Helical" evidence="1">
    <location>
        <begin position="86"/>
        <end position="112"/>
    </location>
</feature>
<dbReference type="AlphaFoldDB" id="A0A4R0IZ47"/>
<feature type="transmembrane region" description="Helical" evidence="1">
    <location>
        <begin position="6"/>
        <end position="25"/>
    </location>
</feature>
<dbReference type="Proteomes" id="UP000292695">
    <property type="component" value="Unassembled WGS sequence"/>
</dbReference>
<dbReference type="RefSeq" id="WP_131285422.1">
    <property type="nucleotide sequence ID" value="NZ_SJKA01000002.1"/>
</dbReference>
<dbReference type="EMBL" id="SJKA01000002">
    <property type="protein sequence ID" value="TCC39371.1"/>
    <property type="molecule type" value="Genomic_DNA"/>
</dbReference>
<sequence>MLPTSWLTLVLFLLLVAPGMLFDLLAAKRRVGAPESAFREISRIALGSLGFSAIGLAVVTVLHLKWGRAFVALDKAVTDKPYLTSQLRHVVVTAVVATVVALLAALALHWWLGRGKDKPHLTHDSLWTKAFREDRPTNTDPHVWVKLSSGPRFIGKVAHYSADLDLTDRELILAPPLYMEMPGQAELIEIGKQGWQRLVIPGNAIEAIGVQYRPTTEPPAAKSASPTEQTS</sequence>
<keyword evidence="1" id="KW-0472">Membrane</keyword>
<keyword evidence="3" id="KW-1185">Reference proteome</keyword>
<evidence type="ECO:0000313" key="3">
    <source>
        <dbReference type="Proteomes" id="UP000292695"/>
    </source>
</evidence>
<dbReference type="InterPro" id="IPR045919">
    <property type="entry name" value="DUF6338"/>
</dbReference>
<dbReference type="OrthoDB" id="3619694at2"/>
<dbReference type="Pfam" id="PF19865">
    <property type="entry name" value="DUF6338"/>
    <property type="match status" value="1"/>
</dbReference>
<protein>
    <submittedName>
        <fullName evidence="2">Uncharacterized protein</fullName>
    </submittedName>
</protein>
<organism evidence="2 3">
    <name type="scientific">Kribbella sindirgiensis</name>
    <dbReference type="NCBI Taxonomy" id="1124744"/>
    <lineage>
        <taxon>Bacteria</taxon>
        <taxon>Bacillati</taxon>
        <taxon>Actinomycetota</taxon>
        <taxon>Actinomycetes</taxon>
        <taxon>Propionibacteriales</taxon>
        <taxon>Kribbellaceae</taxon>
        <taxon>Kribbella</taxon>
    </lineage>
</organism>
<comment type="caution">
    <text evidence="2">The sequence shown here is derived from an EMBL/GenBank/DDBJ whole genome shotgun (WGS) entry which is preliminary data.</text>
</comment>
<gene>
    <name evidence="2" type="ORF">E0H50_05400</name>
</gene>
<feature type="transmembrane region" description="Helical" evidence="1">
    <location>
        <begin position="46"/>
        <end position="66"/>
    </location>
</feature>
<proteinExistence type="predicted"/>
<keyword evidence="1" id="KW-1133">Transmembrane helix</keyword>
<accession>A0A4R0IZ47</accession>
<reference evidence="2 3" key="1">
    <citation type="submission" date="2019-02" db="EMBL/GenBank/DDBJ databases">
        <title>Kribbella capetownensis sp. nov. and Kribbella speibonae sp. nov., isolated from soil.</title>
        <authorList>
            <person name="Curtis S.M."/>
            <person name="Norton I."/>
            <person name="Everest G.J."/>
            <person name="Meyers P.R."/>
        </authorList>
    </citation>
    <scope>NUCLEOTIDE SEQUENCE [LARGE SCALE GENOMIC DNA]</scope>
    <source>
        <strain evidence="2 3">DSM 27082</strain>
    </source>
</reference>
<name>A0A4R0IZ47_9ACTN</name>
<keyword evidence="1" id="KW-0812">Transmembrane</keyword>
<evidence type="ECO:0000313" key="2">
    <source>
        <dbReference type="EMBL" id="TCC39371.1"/>
    </source>
</evidence>